<dbReference type="GO" id="GO:0000160">
    <property type="term" value="P:phosphorelay signal transduction system"/>
    <property type="evidence" value="ECO:0007669"/>
    <property type="project" value="InterPro"/>
</dbReference>
<dbReference type="PANTHER" id="PTHR44591">
    <property type="entry name" value="STRESS RESPONSE REGULATOR PROTEIN 1"/>
    <property type="match status" value="1"/>
</dbReference>
<dbReference type="Proteomes" id="UP000050417">
    <property type="component" value="Unassembled WGS sequence"/>
</dbReference>
<dbReference type="RefSeq" id="WP_075062745.1">
    <property type="nucleotide sequence ID" value="NZ_LGCL01000023.1"/>
</dbReference>
<reference evidence="4 5" key="1">
    <citation type="submission" date="2015-07" db="EMBL/GenBank/DDBJ databases">
        <title>Genome sequence of Ornatilinea apprima DSM 23815.</title>
        <authorList>
            <person name="Hemp J."/>
            <person name="Ward L.M."/>
            <person name="Pace L.A."/>
            <person name="Fischer W.W."/>
        </authorList>
    </citation>
    <scope>NUCLEOTIDE SEQUENCE [LARGE SCALE GENOMIC DNA]</scope>
    <source>
        <strain evidence="4 5">P3M-1</strain>
    </source>
</reference>
<name>A0A0P6XC18_9CHLR</name>
<accession>A0A0P6XC18</accession>
<dbReference type="InterPro" id="IPR001789">
    <property type="entry name" value="Sig_transdc_resp-reg_receiver"/>
</dbReference>
<dbReference type="AlphaFoldDB" id="A0A0P6XC18"/>
<dbReference type="InterPro" id="IPR011006">
    <property type="entry name" value="CheY-like_superfamily"/>
</dbReference>
<comment type="caution">
    <text evidence="4">The sequence shown here is derived from an EMBL/GenBank/DDBJ whole genome shotgun (WGS) entry which is preliminary data.</text>
</comment>
<keyword evidence="5" id="KW-1185">Reference proteome</keyword>
<evidence type="ECO:0000313" key="5">
    <source>
        <dbReference type="Proteomes" id="UP000050417"/>
    </source>
</evidence>
<dbReference type="Pfam" id="PF00072">
    <property type="entry name" value="Response_reg"/>
    <property type="match status" value="1"/>
</dbReference>
<dbReference type="PROSITE" id="PS50110">
    <property type="entry name" value="RESPONSE_REGULATORY"/>
    <property type="match status" value="1"/>
</dbReference>
<dbReference type="SMART" id="SM00448">
    <property type="entry name" value="REC"/>
    <property type="match status" value="1"/>
</dbReference>
<evidence type="ECO:0000259" key="3">
    <source>
        <dbReference type="PROSITE" id="PS50110"/>
    </source>
</evidence>
<proteinExistence type="predicted"/>
<dbReference type="EMBL" id="LGCL01000023">
    <property type="protein sequence ID" value="KPL77337.1"/>
    <property type="molecule type" value="Genomic_DNA"/>
</dbReference>
<evidence type="ECO:0000256" key="1">
    <source>
        <dbReference type="ARBA" id="ARBA00022553"/>
    </source>
</evidence>
<gene>
    <name evidence="4" type="ORF">ADN00_09465</name>
</gene>
<organism evidence="4 5">
    <name type="scientific">Ornatilinea apprima</name>
    <dbReference type="NCBI Taxonomy" id="1134406"/>
    <lineage>
        <taxon>Bacteria</taxon>
        <taxon>Bacillati</taxon>
        <taxon>Chloroflexota</taxon>
        <taxon>Anaerolineae</taxon>
        <taxon>Anaerolineales</taxon>
        <taxon>Anaerolineaceae</taxon>
        <taxon>Ornatilinea</taxon>
    </lineage>
</organism>
<keyword evidence="1 2" id="KW-0597">Phosphoprotein</keyword>
<evidence type="ECO:0000313" key="4">
    <source>
        <dbReference type="EMBL" id="KPL77337.1"/>
    </source>
</evidence>
<evidence type="ECO:0000256" key="2">
    <source>
        <dbReference type="PROSITE-ProRule" id="PRU00169"/>
    </source>
</evidence>
<dbReference type="InterPro" id="IPR050595">
    <property type="entry name" value="Bact_response_regulator"/>
</dbReference>
<protein>
    <recommendedName>
        <fullName evidence="3">Response regulatory domain-containing protein</fullName>
    </recommendedName>
</protein>
<feature type="domain" description="Response regulatory" evidence="3">
    <location>
        <begin position="288"/>
        <end position="401"/>
    </location>
</feature>
<dbReference type="STRING" id="1134406.ADN00_09465"/>
<feature type="modified residue" description="4-aspartylphosphate" evidence="2">
    <location>
        <position position="337"/>
    </location>
</feature>
<dbReference type="OrthoDB" id="157773at2"/>
<dbReference type="PANTHER" id="PTHR44591:SF23">
    <property type="entry name" value="CHEY SUBFAMILY"/>
    <property type="match status" value="1"/>
</dbReference>
<dbReference type="Gene3D" id="3.40.50.2300">
    <property type="match status" value="1"/>
</dbReference>
<sequence length="407" mass="47211">MDRHEFQNNVKDILNHLSDPAYLENRNLINLFYNGEDAPLTVRMQTLRDTFQECVNFLQPPEGTPTNAAEWRCQRILTLRYFQLKEWHFIEEELGLSQRQVQRDLKKGLDALISILWDRFMTQNQDLTQPDGKSEEELENYEQELIKEELKNWEISLDLINLSQILEQALQLCKSQLGAEFHHSVDMRDVDVNLNVVVDQVLTKQGLYKIFSIMSDCMDSLESQIKTRKLNDFFHELEFTFNSTNMCSLNQWSIAQLFFSIQGLRNNIVESNGLTVVSIIFPVKKHSSCLVIDDVESVRRLIERMLGSFGIQVFGADNYNHALNLIQLVKPDFILLDILMPKMDGWQMIKNLKSNPDTSKIPVIICSVLFEPELSQAVNAAGYIRKPINRLELINTLQELNLIKTVE</sequence>
<dbReference type="SUPFAM" id="SSF52172">
    <property type="entry name" value="CheY-like"/>
    <property type="match status" value="1"/>
</dbReference>